<dbReference type="GO" id="GO:0005227">
    <property type="term" value="F:calcium-activated cation channel activity"/>
    <property type="evidence" value="ECO:0007669"/>
    <property type="project" value="InterPro"/>
</dbReference>
<dbReference type="Pfam" id="PF13967">
    <property type="entry name" value="RSN1_TM"/>
    <property type="match status" value="1"/>
</dbReference>
<feature type="domain" description="CSC1/OSCA1-like cytosolic" evidence="12">
    <location>
        <begin position="210"/>
        <end position="404"/>
    </location>
</feature>
<dbReference type="EMBL" id="KV748940">
    <property type="protein sequence ID" value="OCL12027.1"/>
    <property type="molecule type" value="Genomic_DNA"/>
</dbReference>
<evidence type="ECO:0000259" key="10">
    <source>
        <dbReference type="Pfam" id="PF12621"/>
    </source>
</evidence>
<feature type="transmembrane region" description="Helical" evidence="8">
    <location>
        <begin position="510"/>
        <end position="536"/>
    </location>
</feature>
<evidence type="ECO:0000313" key="14">
    <source>
        <dbReference type="Proteomes" id="UP000250140"/>
    </source>
</evidence>
<comment type="subcellular location">
    <subcellularLocation>
        <location evidence="1">Membrane</location>
        <topology evidence="1">Multi-pass membrane protein</topology>
    </subcellularLocation>
</comment>
<evidence type="ECO:0000256" key="6">
    <source>
        <dbReference type="ARBA" id="ARBA00023136"/>
    </source>
</evidence>
<comment type="similarity">
    <text evidence="2">Belongs to the CSC1 (TC 1.A.17) family.</text>
</comment>
<sequence length="902" mass="99907">MEGLPTILYERSQATNQSNDPNVGSATSGTSPNSASSVVSTLVPILLVALVWFTLFLFLRRKYPQRYAPRSFMSTLNEGYRSPKLPNGLTNWIGAFFSIPDTHVLAHNSLDAYLFLRLLKISVVSCFVGCAITWPILFPVNATGGGGKSQFDILTMANVTNSYYRYFAHAGCAYLFFGFIMFMITRESIFYINLRQAFLMSPLYANRLSSRTVLFTSVPDEFLNESKLRRMFGTHVRRVWIATDTKELEDLVKERDKISIKLEGAETKLCKLANEARIKSLKKGAASQEEEQVGMNNEYSVSGEVAARYIKPKDRPTHRLKPLIGKKVDTINWSRAELQKLIPKVEAEQQKHRALEAKKVNSVFIEFTSLVEAQAAYQSLAHHQVLHMAPRYTGLNPEEVIWSNLRIKWWERVMRSFGTTGFIVALIIFWSIPVAFTASISNINYLIQVLPWLSFINKIPKVILGVVTGLLPSVMLAILMALLPIILRLTAKLGGAPTLSAVELSVQNSYFGFQVVQVFLVATLGSAASAAVGKIIKDPTSITTLLSTSLPLASNFYLSYFIVQGLGVVASLMVGLVGLIISKILSRLLDSTPRKMYKRWTQLAGLGWGTVFPIYTNLFVIAMCYACIAPVVLFFAGIGLWLFWFAYRYNILFVYDINIDTKGLVYPRALQQLFVGLYIAEICLIGLFGIKAGNRGALGPLILMILLLIFTALYNIALNAALTPLLNYLPKSLEAEERGLIELESGGAAGSPDADGHLTHDDDNDAAEKDGAMTSAAAAGAGGKPGLPPPPHKKPNLLTKFLRPDLYTDYATMRRLVPRDFSLPDYEPAVARDAYYPPAVRAQPMLLWIPRDSAGVSRQEVADSGKVIPITDEGCSFDEKGKIVWDRDAASGAPIYEGKVWY</sequence>
<dbReference type="GO" id="GO:0005886">
    <property type="term" value="C:plasma membrane"/>
    <property type="evidence" value="ECO:0007669"/>
    <property type="project" value="TreeGrafter"/>
</dbReference>
<evidence type="ECO:0000256" key="2">
    <source>
        <dbReference type="ARBA" id="ARBA00007779"/>
    </source>
</evidence>
<evidence type="ECO:0000256" key="4">
    <source>
        <dbReference type="ARBA" id="ARBA00022692"/>
    </source>
</evidence>
<organism evidence="13 14">
    <name type="scientific">Glonium stellatum</name>
    <dbReference type="NCBI Taxonomy" id="574774"/>
    <lineage>
        <taxon>Eukaryota</taxon>
        <taxon>Fungi</taxon>
        <taxon>Dikarya</taxon>
        <taxon>Ascomycota</taxon>
        <taxon>Pezizomycotina</taxon>
        <taxon>Dothideomycetes</taxon>
        <taxon>Pleosporomycetidae</taxon>
        <taxon>Gloniales</taxon>
        <taxon>Gloniaceae</taxon>
        <taxon>Glonium</taxon>
    </lineage>
</organism>
<feature type="domain" description="10TM putative phosphate transporter extracellular tail" evidence="10">
    <location>
        <begin position="801"/>
        <end position="887"/>
    </location>
</feature>
<evidence type="ECO:0000259" key="9">
    <source>
        <dbReference type="Pfam" id="PF02714"/>
    </source>
</evidence>
<proteinExistence type="inferred from homology"/>
<feature type="transmembrane region" description="Helical" evidence="8">
    <location>
        <begin position="463"/>
        <end position="489"/>
    </location>
</feature>
<feature type="transmembrane region" description="Helical" evidence="8">
    <location>
        <begin position="118"/>
        <end position="137"/>
    </location>
</feature>
<reference evidence="13 14" key="1">
    <citation type="journal article" date="2016" name="Nat. Commun.">
        <title>Ectomycorrhizal ecology is imprinted in the genome of the dominant symbiotic fungus Cenococcum geophilum.</title>
        <authorList>
            <consortium name="DOE Joint Genome Institute"/>
            <person name="Peter M."/>
            <person name="Kohler A."/>
            <person name="Ohm R.A."/>
            <person name="Kuo A."/>
            <person name="Krutzmann J."/>
            <person name="Morin E."/>
            <person name="Arend M."/>
            <person name="Barry K.W."/>
            <person name="Binder M."/>
            <person name="Choi C."/>
            <person name="Clum A."/>
            <person name="Copeland A."/>
            <person name="Grisel N."/>
            <person name="Haridas S."/>
            <person name="Kipfer T."/>
            <person name="LaButti K."/>
            <person name="Lindquist E."/>
            <person name="Lipzen A."/>
            <person name="Maire R."/>
            <person name="Meier B."/>
            <person name="Mihaltcheva S."/>
            <person name="Molinier V."/>
            <person name="Murat C."/>
            <person name="Poggeler S."/>
            <person name="Quandt C.A."/>
            <person name="Sperisen C."/>
            <person name="Tritt A."/>
            <person name="Tisserant E."/>
            <person name="Crous P.W."/>
            <person name="Henrissat B."/>
            <person name="Nehls U."/>
            <person name="Egli S."/>
            <person name="Spatafora J.W."/>
            <person name="Grigoriev I.V."/>
            <person name="Martin F.M."/>
        </authorList>
    </citation>
    <scope>NUCLEOTIDE SEQUENCE [LARGE SCALE GENOMIC DNA]</scope>
    <source>
        <strain evidence="13 14">CBS 207.34</strain>
    </source>
</reference>
<accession>A0A8E2F7I8</accession>
<feature type="domain" description="CSC1/OSCA1-like 7TM region" evidence="9">
    <location>
        <begin position="415"/>
        <end position="688"/>
    </location>
</feature>
<dbReference type="InterPro" id="IPR027815">
    <property type="entry name" value="CSC1/OSCA1-like_cyt"/>
</dbReference>
<dbReference type="PANTHER" id="PTHR13018:SF26">
    <property type="entry name" value="DOMAIN PROTEIN, PUTATIVE (AFU_ORTHOLOGUE AFUA_5G10920)-RELATED"/>
    <property type="match status" value="1"/>
</dbReference>
<dbReference type="InterPro" id="IPR032880">
    <property type="entry name" value="CSC1/OSCA1-like_N"/>
</dbReference>
<dbReference type="Pfam" id="PF14703">
    <property type="entry name" value="PHM7_cyt"/>
    <property type="match status" value="1"/>
</dbReference>
<feature type="transmembrane region" description="Helical" evidence="8">
    <location>
        <begin position="166"/>
        <end position="185"/>
    </location>
</feature>
<keyword evidence="5 8" id="KW-1133">Transmembrane helix</keyword>
<keyword evidence="6 8" id="KW-0472">Membrane</keyword>
<feature type="region of interest" description="Disordered" evidence="7">
    <location>
        <begin position="746"/>
        <end position="768"/>
    </location>
</feature>
<dbReference type="InterPro" id="IPR022257">
    <property type="entry name" value="PHM7_ext"/>
</dbReference>
<feature type="transmembrane region" description="Helical" evidence="8">
    <location>
        <begin position="603"/>
        <end position="622"/>
    </location>
</feature>
<dbReference type="Proteomes" id="UP000250140">
    <property type="component" value="Unassembled WGS sequence"/>
</dbReference>
<gene>
    <name evidence="13" type="ORF">AOQ84DRAFT_167083</name>
</gene>
<dbReference type="InterPro" id="IPR045122">
    <property type="entry name" value="Csc1-like"/>
</dbReference>
<keyword evidence="3" id="KW-0813">Transport</keyword>
<evidence type="ECO:0000259" key="11">
    <source>
        <dbReference type="Pfam" id="PF13967"/>
    </source>
</evidence>
<feature type="transmembrane region" description="Helical" evidence="8">
    <location>
        <begin position="556"/>
        <end position="582"/>
    </location>
</feature>
<evidence type="ECO:0000313" key="13">
    <source>
        <dbReference type="EMBL" id="OCL12027.1"/>
    </source>
</evidence>
<feature type="transmembrane region" description="Helical" evidence="8">
    <location>
        <begin position="422"/>
        <end position="443"/>
    </location>
</feature>
<evidence type="ECO:0000256" key="8">
    <source>
        <dbReference type="SAM" id="Phobius"/>
    </source>
</evidence>
<dbReference type="InterPro" id="IPR003864">
    <property type="entry name" value="CSC1/OSCA1-like_7TM"/>
</dbReference>
<dbReference type="OrthoDB" id="1076608at2759"/>
<dbReference type="PANTHER" id="PTHR13018">
    <property type="entry name" value="PROBABLE MEMBRANE PROTEIN DUF221-RELATED"/>
    <property type="match status" value="1"/>
</dbReference>
<name>A0A8E2F7I8_9PEZI</name>
<keyword evidence="14" id="KW-1185">Reference proteome</keyword>
<evidence type="ECO:0000256" key="3">
    <source>
        <dbReference type="ARBA" id="ARBA00022448"/>
    </source>
</evidence>
<feature type="transmembrane region" description="Helical" evidence="8">
    <location>
        <begin position="702"/>
        <end position="722"/>
    </location>
</feature>
<protein>
    <submittedName>
        <fullName evidence="13">DUF221-domain-containing protein</fullName>
    </submittedName>
</protein>
<dbReference type="Pfam" id="PF02714">
    <property type="entry name" value="RSN1_7TM"/>
    <property type="match status" value="1"/>
</dbReference>
<keyword evidence="4 8" id="KW-0812">Transmembrane</keyword>
<dbReference type="Pfam" id="PF12621">
    <property type="entry name" value="PHM7_ext"/>
    <property type="match status" value="1"/>
</dbReference>
<feature type="transmembrane region" description="Helical" evidence="8">
    <location>
        <begin position="38"/>
        <end position="59"/>
    </location>
</feature>
<evidence type="ECO:0000256" key="1">
    <source>
        <dbReference type="ARBA" id="ARBA00004141"/>
    </source>
</evidence>
<evidence type="ECO:0000259" key="12">
    <source>
        <dbReference type="Pfam" id="PF14703"/>
    </source>
</evidence>
<feature type="compositionally biased region" description="Basic and acidic residues" evidence="7">
    <location>
        <begin position="754"/>
        <end position="768"/>
    </location>
</feature>
<feature type="domain" description="CSC1/OSCA1-like N-terminal transmembrane" evidence="11">
    <location>
        <begin position="38"/>
        <end position="187"/>
    </location>
</feature>
<dbReference type="AlphaFoldDB" id="A0A8E2F7I8"/>
<evidence type="ECO:0000256" key="5">
    <source>
        <dbReference type="ARBA" id="ARBA00022989"/>
    </source>
</evidence>
<feature type="transmembrane region" description="Helical" evidence="8">
    <location>
        <begin position="628"/>
        <end position="649"/>
    </location>
</feature>
<feature type="transmembrane region" description="Helical" evidence="8">
    <location>
        <begin position="670"/>
        <end position="690"/>
    </location>
</feature>
<evidence type="ECO:0000256" key="7">
    <source>
        <dbReference type="SAM" id="MobiDB-lite"/>
    </source>
</evidence>